<reference evidence="1 2" key="2">
    <citation type="submission" date="2008-10" db="EMBL/GenBank/DDBJ databases">
        <authorList>
            <person name="Fulton L."/>
            <person name="Clifton S."/>
            <person name="Fulton B."/>
            <person name="Xu J."/>
            <person name="Minx P."/>
            <person name="Pepin K.H."/>
            <person name="Johnson M."/>
            <person name="Bhonagiri V."/>
            <person name="Nash W.E."/>
            <person name="Mardis E.R."/>
            <person name="Wilson R.K."/>
        </authorList>
    </citation>
    <scope>NUCLEOTIDE SEQUENCE [LARGE SCALE GENOMIC DNA]</scope>
    <source>
        <strain evidence="1 2">ATCC 29098</strain>
    </source>
</reference>
<dbReference type="EMBL" id="ABXU01000030">
    <property type="protein sequence ID" value="EEB33784.1"/>
    <property type="molecule type" value="Genomic_DNA"/>
</dbReference>
<evidence type="ECO:0000313" key="1">
    <source>
        <dbReference type="EMBL" id="EEB33784.1"/>
    </source>
</evidence>
<gene>
    <name evidence="1" type="ORF">DESPIG_01299</name>
</gene>
<evidence type="ECO:0000313" key="2">
    <source>
        <dbReference type="Proteomes" id="UP000003676"/>
    </source>
</evidence>
<dbReference type="HOGENOM" id="CLU_1394378_0_0_7"/>
<accession>B6WT94</accession>
<reference evidence="1 2" key="1">
    <citation type="submission" date="2008-10" db="EMBL/GenBank/DDBJ databases">
        <title>Draft genome sequence of Desulvovibrio piger (ATCC 29098).</title>
        <authorList>
            <person name="Sudarsanam P."/>
            <person name="Ley R."/>
            <person name="Guruge J."/>
            <person name="Turnbaugh P.J."/>
            <person name="Mahowald M."/>
            <person name="Liep D."/>
            <person name="Gordon J."/>
        </authorList>
    </citation>
    <scope>NUCLEOTIDE SEQUENCE [LARGE SCALE GENOMIC DNA]</scope>
    <source>
        <strain evidence="1 2">ATCC 29098</strain>
    </source>
</reference>
<organism evidence="1 2">
    <name type="scientific">Desulfovibrio piger ATCC 29098</name>
    <dbReference type="NCBI Taxonomy" id="411464"/>
    <lineage>
        <taxon>Bacteria</taxon>
        <taxon>Pseudomonadati</taxon>
        <taxon>Thermodesulfobacteriota</taxon>
        <taxon>Desulfovibrionia</taxon>
        <taxon>Desulfovibrionales</taxon>
        <taxon>Desulfovibrionaceae</taxon>
        <taxon>Desulfovibrio</taxon>
    </lineage>
</organism>
<proteinExistence type="predicted"/>
<comment type="caution">
    <text evidence="1">The sequence shown here is derived from an EMBL/GenBank/DDBJ whole genome shotgun (WGS) entry which is preliminary data.</text>
</comment>
<sequence>MMKNISECIPVLQYDGEMFIGFMLSTCSIYYQIGDEDGNVIWKVLNCSNCHTSLLEYLQGKLSLKVLYQRALGSYEIEREKGRLDSYSYELSEDEIPYDDSSLYSPAENAYNALTKLIESNYKSFILSDYKQKITFYKSFSISNYKQNYISNDFDIFKSFERILKQHKEHDTFEYSNSIHVQMNWEKSFSTQLSL</sequence>
<dbReference type="AlphaFoldDB" id="B6WT94"/>
<dbReference type="RefSeq" id="WP_006005902.1">
    <property type="nucleotide sequence ID" value="NZ_DS996355.1"/>
</dbReference>
<dbReference type="Proteomes" id="UP000003676">
    <property type="component" value="Unassembled WGS sequence"/>
</dbReference>
<name>B6WT94_9BACT</name>
<protein>
    <submittedName>
        <fullName evidence="1">Uncharacterized protein</fullName>
    </submittedName>
</protein>